<gene>
    <name evidence="1" type="ORF">HC62_10505</name>
</gene>
<accession>A0A252A7K8</accession>
<proteinExistence type="predicted"/>
<dbReference type="EMBL" id="JOMM01000030">
    <property type="protein sequence ID" value="OUI85544.1"/>
    <property type="molecule type" value="Genomic_DNA"/>
</dbReference>
<comment type="caution">
    <text evidence="1">The sequence shown here is derived from an EMBL/GenBank/DDBJ whole genome shotgun (WGS) entry which is preliminary data.</text>
</comment>
<organism evidence="1 2">
    <name type="scientific">Acetobacter tropicalis</name>
    <dbReference type="NCBI Taxonomy" id="104102"/>
    <lineage>
        <taxon>Bacteria</taxon>
        <taxon>Pseudomonadati</taxon>
        <taxon>Pseudomonadota</taxon>
        <taxon>Alphaproteobacteria</taxon>
        <taxon>Acetobacterales</taxon>
        <taxon>Acetobacteraceae</taxon>
        <taxon>Acetobacter</taxon>
    </lineage>
</organism>
<evidence type="ECO:0000313" key="2">
    <source>
        <dbReference type="Proteomes" id="UP000194565"/>
    </source>
</evidence>
<dbReference type="AlphaFoldDB" id="A0A252A7K8"/>
<name>A0A252A7K8_9PROT</name>
<dbReference type="Proteomes" id="UP000194565">
    <property type="component" value="Unassembled WGS sequence"/>
</dbReference>
<sequence length="155" mass="16937">MFMITDAANHQPSPTKSRTSLPSLAAGLTVIIALCTAAGSAADDPYGDWIGTLVTDQGHNCPVNSTSLLQIKPKRMIFNPEMGSLVLRGKPDKAKQHYHAQLVMEDANHKPLPMVFEAHPVGDTFEGVYGTPECRAHITLKRPESRSWKNFLGND</sequence>
<evidence type="ECO:0000313" key="1">
    <source>
        <dbReference type="EMBL" id="OUI85544.1"/>
    </source>
</evidence>
<protein>
    <submittedName>
        <fullName evidence="1">Uncharacterized protein</fullName>
    </submittedName>
</protein>
<reference evidence="1 2" key="1">
    <citation type="submission" date="2014-06" db="EMBL/GenBank/DDBJ databases">
        <authorList>
            <person name="Ju J."/>
            <person name="Zhang J."/>
        </authorList>
    </citation>
    <scope>NUCLEOTIDE SEQUENCE [LARGE SCALE GENOMIC DNA]</scope>
    <source>
        <strain evidence="1">DmW_042</strain>
    </source>
</reference>
<dbReference type="RefSeq" id="WP_052427227.1">
    <property type="nucleotide sequence ID" value="NZ_BJVR01000001.1"/>
</dbReference>
<dbReference type="OrthoDB" id="7280352at2"/>